<dbReference type="AlphaFoldDB" id="A0A6J7ECA1"/>
<dbReference type="Gene3D" id="2.120.10.30">
    <property type="entry name" value="TolB, C-terminal domain"/>
    <property type="match status" value="1"/>
</dbReference>
<reference evidence="1" key="1">
    <citation type="submission" date="2020-05" db="EMBL/GenBank/DDBJ databases">
        <authorList>
            <person name="Chiriac C."/>
            <person name="Salcher M."/>
            <person name="Ghai R."/>
            <person name="Kavagutti S V."/>
        </authorList>
    </citation>
    <scope>NUCLEOTIDE SEQUENCE</scope>
</reference>
<organism evidence="1">
    <name type="scientific">freshwater metagenome</name>
    <dbReference type="NCBI Taxonomy" id="449393"/>
    <lineage>
        <taxon>unclassified sequences</taxon>
        <taxon>metagenomes</taxon>
        <taxon>ecological metagenomes</taxon>
    </lineage>
</organism>
<evidence type="ECO:0000313" key="1">
    <source>
        <dbReference type="EMBL" id="CAB4880882.1"/>
    </source>
</evidence>
<dbReference type="EMBL" id="CAFBLP010000034">
    <property type="protein sequence ID" value="CAB4880882.1"/>
    <property type="molecule type" value="Genomic_DNA"/>
</dbReference>
<protein>
    <submittedName>
        <fullName evidence="1">Unannotated protein</fullName>
    </submittedName>
</protein>
<sequence>MGSPPADGQITFVVAGRLYAVSSDGAVQCLADLGGRSPTWLSWSPDGDEVLIGPDALLRADGTISATGYFADNTNVRWSAPTGKALLAPKATTGQLIWRNAHDSNDRIDVSFADGITSAAYHPAGKHIVAAGIGRDGLGPGVFVASNRGANAQRIGALEPGTTATEVAFDMSGDSMVFVHRHADGGSHLHRFHFASPTQGTLGYLETLADLPDVTPTHLVVSSVDEGDVAWTQAYSPANASTIVMLGGSTTTVSADSPEPDHIAESLGWLPGHRLLISSRSADPSAGAAFNLWEWSPTGMRSVLDGVSAAATRTMHGQYHEMTTVLGSGFG</sequence>
<dbReference type="InterPro" id="IPR011042">
    <property type="entry name" value="6-blade_b-propeller_TolB-like"/>
</dbReference>
<gene>
    <name evidence="1" type="ORF">UFOPK3376_01519</name>
</gene>
<dbReference type="SUPFAM" id="SSF75011">
    <property type="entry name" value="3-carboxy-cis,cis-mucoante lactonizing enzyme"/>
    <property type="match status" value="1"/>
</dbReference>
<accession>A0A6J7ECA1</accession>
<proteinExistence type="predicted"/>
<name>A0A6J7ECA1_9ZZZZ</name>